<feature type="region of interest" description="Disordered" evidence="1">
    <location>
        <begin position="285"/>
        <end position="306"/>
    </location>
</feature>
<feature type="compositionally biased region" description="Polar residues" evidence="1">
    <location>
        <begin position="753"/>
        <end position="769"/>
    </location>
</feature>
<feature type="compositionally biased region" description="Basic and acidic residues" evidence="1">
    <location>
        <begin position="851"/>
        <end position="869"/>
    </location>
</feature>
<feature type="region of interest" description="Disordered" evidence="1">
    <location>
        <begin position="1028"/>
        <end position="1073"/>
    </location>
</feature>
<feature type="region of interest" description="Disordered" evidence="1">
    <location>
        <begin position="531"/>
        <end position="793"/>
    </location>
</feature>
<dbReference type="PANTHER" id="PTHR24216:SF65">
    <property type="entry name" value="PAXILLIN-LIKE PROTEIN 1"/>
    <property type="match status" value="1"/>
</dbReference>
<feature type="compositionally biased region" description="Low complexity" evidence="1">
    <location>
        <begin position="557"/>
        <end position="575"/>
    </location>
</feature>
<dbReference type="AlphaFoldDB" id="A0A9W7GJI8"/>
<keyword evidence="3" id="KW-1185">Reference proteome</keyword>
<dbReference type="PANTHER" id="PTHR24216">
    <property type="entry name" value="PAXILLIN-RELATED"/>
    <property type="match status" value="1"/>
</dbReference>
<feature type="region of interest" description="Disordered" evidence="1">
    <location>
        <begin position="834"/>
        <end position="869"/>
    </location>
</feature>
<feature type="compositionally biased region" description="Basic and acidic residues" evidence="1">
    <location>
        <begin position="1043"/>
        <end position="1073"/>
    </location>
</feature>
<organism evidence="2 3">
    <name type="scientific">Triparma columacea</name>
    <dbReference type="NCBI Taxonomy" id="722753"/>
    <lineage>
        <taxon>Eukaryota</taxon>
        <taxon>Sar</taxon>
        <taxon>Stramenopiles</taxon>
        <taxon>Ochrophyta</taxon>
        <taxon>Bolidophyceae</taxon>
        <taxon>Parmales</taxon>
        <taxon>Triparmaceae</taxon>
        <taxon>Triparma</taxon>
    </lineage>
</organism>
<protein>
    <submittedName>
        <fullName evidence="2">Uncharacterized protein</fullName>
    </submittedName>
</protein>
<dbReference type="Proteomes" id="UP001165065">
    <property type="component" value="Unassembled WGS sequence"/>
</dbReference>
<feature type="compositionally biased region" description="Acidic residues" evidence="1">
    <location>
        <begin position="730"/>
        <end position="744"/>
    </location>
</feature>
<gene>
    <name evidence="2" type="ORF">TrCOL_g10620</name>
</gene>
<feature type="compositionally biased region" description="Low complexity" evidence="1">
    <location>
        <begin position="598"/>
        <end position="607"/>
    </location>
</feature>
<evidence type="ECO:0000313" key="2">
    <source>
        <dbReference type="EMBL" id="GMI45152.1"/>
    </source>
</evidence>
<reference evidence="3" key="1">
    <citation type="journal article" date="2023" name="Commun. Biol.">
        <title>Genome analysis of Parmales, the sister group of diatoms, reveals the evolutionary specialization of diatoms from phago-mixotrophs to photoautotrophs.</title>
        <authorList>
            <person name="Ban H."/>
            <person name="Sato S."/>
            <person name="Yoshikawa S."/>
            <person name="Yamada K."/>
            <person name="Nakamura Y."/>
            <person name="Ichinomiya M."/>
            <person name="Sato N."/>
            <person name="Blanc-Mathieu R."/>
            <person name="Endo H."/>
            <person name="Kuwata A."/>
            <person name="Ogata H."/>
        </authorList>
    </citation>
    <scope>NUCLEOTIDE SEQUENCE [LARGE SCALE GENOMIC DNA]</scope>
</reference>
<sequence>MFFSSFPPPSVPSPRVPVVSSVPATFLTTRILLPPPPISQLSLPPPSPLSSSPPVLARRVLCIDGDTETISMVHPQRSIFTYFQRLVDVRSVCKTKVEGILLVRVLFWNEDSPLYVKAGGENETEAIISCLTSCLDDGNWEGSPGGEGTVCTVRLDKCEIGVPSEAKGVEFDVVVDCVLELRPHSLKLRRSGSAGGGEDEEEAEWGYHELGLCSYEPGDPRVRMHFNDGTTLIAFSSSPSDLSLVRDLALGRSSALRLLDLKHSRNTLFDNNGGKGFDLDAGIASGPAGGSTTEGSSADPFDLGGGEGGEGMEDITESEMDRYNVPAMQHVSGRSARGGPRFEGEVVVSGGLTTCVEYEGGEGGGRRTTSWKEMHFELAMEREEVGEEGGGGKVLLPYLRCYGSSRKRKVLFKVGVANANIWVGGGETIPTPDKWGYGLGVGLPGGGMAVLCSSDPGEIGRWASVMSGCLCEDMRNFLTAHDAGLLSSRLYRLIETDDCVGMLRDMELSIRVNVGEGGGGNKVDVEVWSKGVGGEKESEEVLGEKEPSAAAVVEKGSAPSAAVVSNNSPPSAPSSTMQPGSSDEKSQTTAPSFPPSAPSSVSSSSTLPKPPSQPPSTRNPKKPRDTPTSSRVRPRGRSPNPPNSNSKSEGKTSRRRGTYSPTPPGGVKSKVLDEEDSSRTVPKSSSEEDSGTVEVDDKIQEGTTKDEVKEERGEGGTDTIAEEGKNEPNESYDDDGVGVDNGDDKDEKVGKSTLPSSHKTYTTDGTPSPSDLGEGKPVLPLEAESPVPTVKISGSVDVDVGGVVGGGIGVSSPKPYVHSASGMKGTVEEEEAFKYGIPPPPPLLTTTITSDENKEKEEGGEGRGNEGDEAVRKAEVLEGEYENILREVGDMKKEIGEVGEVKEVMEVKDYQDTLSSVTMNLSPSLGELSGIMDVDTEGIGGGGIKGRYKCVVEVGGEEGSEHDYVAIKCSGVGGDDGGGEGEGDEEVGRLYVAGGEGEGGSGFGCEIVEDKGGRWVLVMERRGGGGWKGYLTVGEEGGEDEAERWAEGVEDREREWRGRRERERRRREMEGWN</sequence>
<name>A0A9W7GJI8_9STRA</name>
<comment type="caution">
    <text evidence="2">The sequence shown here is derived from an EMBL/GenBank/DDBJ whole genome shotgun (WGS) entry which is preliminary data.</text>
</comment>
<accession>A0A9W7GJI8</accession>
<evidence type="ECO:0000313" key="3">
    <source>
        <dbReference type="Proteomes" id="UP001165065"/>
    </source>
</evidence>
<proteinExistence type="predicted"/>
<dbReference type="OrthoDB" id="206673at2759"/>
<feature type="compositionally biased region" description="Basic and acidic residues" evidence="1">
    <location>
        <begin position="695"/>
        <end position="715"/>
    </location>
</feature>
<evidence type="ECO:0000256" key="1">
    <source>
        <dbReference type="SAM" id="MobiDB-lite"/>
    </source>
</evidence>
<dbReference type="EMBL" id="BRYA01000238">
    <property type="protein sequence ID" value="GMI45152.1"/>
    <property type="molecule type" value="Genomic_DNA"/>
</dbReference>